<organism evidence="2 3">
    <name type="scientific">Thraustotheca clavata</name>
    <dbReference type="NCBI Taxonomy" id="74557"/>
    <lineage>
        <taxon>Eukaryota</taxon>
        <taxon>Sar</taxon>
        <taxon>Stramenopiles</taxon>
        <taxon>Oomycota</taxon>
        <taxon>Saprolegniomycetes</taxon>
        <taxon>Saprolegniales</taxon>
        <taxon>Achlyaceae</taxon>
        <taxon>Thraustotheca</taxon>
    </lineage>
</organism>
<dbReference type="OrthoDB" id="185175at2759"/>
<proteinExistence type="predicted"/>
<dbReference type="AlphaFoldDB" id="A0A1W0AB58"/>
<gene>
    <name evidence="2" type="ORF">THRCLA_00493</name>
</gene>
<keyword evidence="3" id="KW-1185">Reference proteome</keyword>
<evidence type="ECO:0000313" key="3">
    <source>
        <dbReference type="Proteomes" id="UP000243217"/>
    </source>
</evidence>
<dbReference type="InterPro" id="IPR011993">
    <property type="entry name" value="PH-like_dom_sf"/>
</dbReference>
<dbReference type="SMART" id="SM00233">
    <property type="entry name" value="PH"/>
    <property type="match status" value="1"/>
</dbReference>
<comment type="caution">
    <text evidence="2">The sequence shown here is derived from an EMBL/GenBank/DDBJ whole genome shotgun (WGS) entry which is preliminary data.</text>
</comment>
<dbReference type="PANTHER" id="PTHR14336:SF8">
    <property type="entry name" value="PROTEIN OPY1"/>
    <property type="match status" value="1"/>
</dbReference>
<dbReference type="SUPFAM" id="SSF50729">
    <property type="entry name" value="PH domain-like"/>
    <property type="match status" value="1"/>
</dbReference>
<dbReference type="InterPro" id="IPR001849">
    <property type="entry name" value="PH_domain"/>
</dbReference>
<dbReference type="InterPro" id="IPR051707">
    <property type="entry name" value="PI-Interact_SigTrans_Reg"/>
</dbReference>
<name>A0A1W0AB58_9STRA</name>
<dbReference type="Gene3D" id="2.30.29.30">
    <property type="entry name" value="Pleckstrin-homology domain (PH domain)/Phosphotyrosine-binding domain (PTB)"/>
    <property type="match status" value="1"/>
</dbReference>
<dbReference type="STRING" id="74557.A0A1W0AB58"/>
<dbReference type="Pfam" id="PF00169">
    <property type="entry name" value="PH"/>
    <property type="match status" value="1"/>
</dbReference>
<dbReference type="Proteomes" id="UP000243217">
    <property type="component" value="Unassembled WGS sequence"/>
</dbReference>
<evidence type="ECO:0000259" key="1">
    <source>
        <dbReference type="PROSITE" id="PS50003"/>
    </source>
</evidence>
<dbReference type="PANTHER" id="PTHR14336">
    <property type="entry name" value="TANDEM PH DOMAIN CONTAINING PROTEIN"/>
    <property type="match status" value="1"/>
</dbReference>
<sequence length="193" mass="22378">MVWKRSDSIATVPMSPTDVLRTGILYKKGQGRRWFGRRNWKPRYFILTSNKIMYFTFEGGDQRGELDLSKLTKEDIQVMPADCIKTGKSPSTIWRVSVQVPNRRFVFAANSEYEMNMWVHDLLAIAHSNCNPGVPVRPSLIKEQMAAVVNSMDKNSRESFPPVYQLPRHSFAGYRLRGVRKEMRYSNYATDVY</sequence>
<feature type="domain" description="PH" evidence="1">
    <location>
        <begin position="18"/>
        <end position="127"/>
    </location>
</feature>
<dbReference type="EMBL" id="JNBS01000235">
    <property type="protein sequence ID" value="OQS07495.1"/>
    <property type="molecule type" value="Genomic_DNA"/>
</dbReference>
<accession>A0A1W0AB58</accession>
<reference evidence="2 3" key="1">
    <citation type="journal article" date="2014" name="Genome Biol. Evol.">
        <title>The secreted proteins of Achlya hypogyna and Thraustotheca clavata identify the ancestral oomycete secretome and reveal gene acquisitions by horizontal gene transfer.</title>
        <authorList>
            <person name="Misner I."/>
            <person name="Blouin N."/>
            <person name="Leonard G."/>
            <person name="Richards T.A."/>
            <person name="Lane C.E."/>
        </authorList>
    </citation>
    <scope>NUCLEOTIDE SEQUENCE [LARGE SCALE GENOMIC DNA]</scope>
    <source>
        <strain evidence="2 3">ATCC 34112</strain>
    </source>
</reference>
<evidence type="ECO:0000313" key="2">
    <source>
        <dbReference type="EMBL" id="OQS07495.1"/>
    </source>
</evidence>
<protein>
    <recommendedName>
        <fullName evidence="1">PH domain-containing protein</fullName>
    </recommendedName>
</protein>
<dbReference type="PROSITE" id="PS50003">
    <property type="entry name" value="PH_DOMAIN"/>
    <property type="match status" value="1"/>
</dbReference>